<dbReference type="SUPFAM" id="SSF52540">
    <property type="entry name" value="P-loop containing nucleoside triphosphate hydrolases"/>
    <property type="match status" value="2"/>
</dbReference>
<keyword evidence="12" id="KW-0539">Nucleus</keyword>
<feature type="non-terminal residue" evidence="19">
    <location>
        <position position="1"/>
    </location>
</feature>
<dbReference type="PROSITE" id="PS51194">
    <property type="entry name" value="HELICASE_CTER"/>
    <property type="match status" value="1"/>
</dbReference>
<evidence type="ECO:0000256" key="3">
    <source>
        <dbReference type="ARBA" id="ARBA00022472"/>
    </source>
</evidence>
<feature type="domain" description="Helicase ATP-binding" evidence="17">
    <location>
        <begin position="74"/>
        <end position="278"/>
    </location>
</feature>
<dbReference type="InterPro" id="IPR000330">
    <property type="entry name" value="SNF2_N"/>
</dbReference>
<evidence type="ECO:0000256" key="13">
    <source>
        <dbReference type="ARBA" id="ARBA00070113"/>
    </source>
</evidence>
<keyword evidence="9" id="KW-0805">Transcription regulation</keyword>
<keyword evidence="20" id="KW-1185">Reference proteome</keyword>
<dbReference type="GO" id="GO:0006353">
    <property type="term" value="P:DNA-templated transcription termination"/>
    <property type="evidence" value="ECO:0007669"/>
    <property type="project" value="UniProtKB-KW"/>
</dbReference>
<evidence type="ECO:0000256" key="9">
    <source>
        <dbReference type="ARBA" id="ARBA00023015"/>
    </source>
</evidence>
<dbReference type="Pfam" id="PF00176">
    <property type="entry name" value="SNF2-rel_dom"/>
    <property type="match status" value="1"/>
</dbReference>
<keyword evidence="4" id="KW-0597">Phosphoprotein</keyword>
<proteinExistence type="inferred from homology"/>
<dbReference type="PANTHER" id="PTHR45626">
    <property type="entry name" value="TRANSCRIPTION TERMINATION FACTOR 2-RELATED"/>
    <property type="match status" value="1"/>
</dbReference>
<dbReference type="Gene3D" id="3.40.50.10810">
    <property type="entry name" value="Tandem AAA-ATPase domain"/>
    <property type="match status" value="1"/>
</dbReference>
<sequence length="639" mass="73039">NLINYPKSQDSIADKQSLQTHMAEKAMTVDTLKVLHGTLKTCPGENVLAEDPKALRTNVELMQHQKRALAWLLWRESSKPYGGILADDMGLGKTLTMIALILKCKEEQENKEKKEDSDSENDDDDEIHNSRKRKYEKGGTLVVCPASLMNQWEGEIHKRVKRGVLDVEVYHGATRESKARRLARHDVVITTYNIVRSEGGIVTQKKGSTVDHCKQGTLFGVKWERIILDEAHTIRNHKSQTSLAACALAAKYRWALTGTPIQNKEMDLYSLLKFLRCHPFDDLMVWRRWIDNKSAGGLQRLNTVMNSLMLRRTKEQLQTAGSLSCLPSKNVYDIPVALDKEEFEVYQKIRLYDDKFYCSQKVEKEQMIEAKYGQSNKPTYMQGEKATFPHEMNEEIQLLHKKMKNIGDIQSFHILVLLLRLRQVCCHPGLIENMLDDELKNMNIEDKPEKRISSKMRAAFKELEEKVIVNGDSVVIVSQFKSLLELVRKHLACFGVEILMLTGSVPVKDRMALIDKFNTSSGRSKVMLLSLTAGGVGLNLIGGNHLLLLDPHWNPQLEAQAFDRIYRVGQKKPVHIYKFYSDETIEQQIKKLQTQKLMLATSVLTGSKHQQISKLTMDDLKMLFSKIFKTYKPKVLGNQ</sequence>
<comment type="similarity">
    <text evidence="2">Belongs to the SNF2/RAD54 helicase family.</text>
</comment>
<evidence type="ECO:0000256" key="14">
    <source>
        <dbReference type="ARBA" id="ARBA00079067"/>
    </source>
</evidence>
<evidence type="ECO:0000313" key="20">
    <source>
        <dbReference type="Proteomes" id="UP001233999"/>
    </source>
</evidence>
<evidence type="ECO:0000256" key="2">
    <source>
        <dbReference type="ARBA" id="ARBA00007025"/>
    </source>
</evidence>
<reference evidence="19" key="2">
    <citation type="submission" date="2023-05" db="EMBL/GenBank/DDBJ databases">
        <authorList>
            <person name="Fouks B."/>
        </authorList>
    </citation>
    <scope>NUCLEOTIDE SEQUENCE</scope>
    <source>
        <strain evidence="19">Stay&amp;Tobe</strain>
        <tissue evidence="19">Testes</tissue>
    </source>
</reference>
<reference evidence="19" key="1">
    <citation type="journal article" date="2023" name="IScience">
        <title>Live-bearing cockroach genome reveals convergent evolutionary mechanisms linked to viviparity in insects and beyond.</title>
        <authorList>
            <person name="Fouks B."/>
            <person name="Harrison M.C."/>
            <person name="Mikhailova A.A."/>
            <person name="Marchal E."/>
            <person name="English S."/>
            <person name="Carruthers M."/>
            <person name="Jennings E.C."/>
            <person name="Chiamaka E.L."/>
            <person name="Frigard R.A."/>
            <person name="Pippel M."/>
            <person name="Attardo G.M."/>
            <person name="Benoit J.B."/>
            <person name="Bornberg-Bauer E."/>
            <person name="Tobe S.S."/>
        </authorList>
    </citation>
    <scope>NUCLEOTIDE SEQUENCE</scope>
    <source>
        <strain evidence="19">Stay&amp;Tobe</strain>
    </source>
</reference>
<dbReference type="GO" id="GO:0008094">
    <property type="term" value="F:ATP-dependent activity, acting on DNA"/>
    <property type="evidence" value="ECO:0007669"/>
    <property type="project" value="UniProtKB-ARBA"/>
</dbReference>
<evidence type="ECO:0000256" key="11">
    <source>
        <dbReference type="ARBA" id="ARBA00023163"/>
    </source>
</evidence>
<dbReference type="GO" id="GO:0006281">
    <property type="term" value="P:DNA repair"/>
    <property type="evidence" value="ECO:0007669"/>
    <property type="project" value="TreeGrafter"/>
</dbReference>
<dbReference type="AlphaFoldDB" id="A0AAD8E713"/>
<evidence type="ECO:0000259" key="17">
    <source>
        <dbReference type="PROSITE" id="PS51192"/>
    </source>
</evidence>
<feature type="compositionally biased region" description="Acidic residues" evidence="16">
    <location>
        <begin position="117"/>
        <end position="126"/>
    </location>
</feature>
<dbReference type="EMBL" id="JASPKZ010008800">
    <property type="protein sequence ID" value="KAJ9578982.1"/>
    <property type="molecule type" value="Genomic_DNA"/>
</dbReference>
<organism evidence="19 20">
    <name type="scientific">Diploptera punctata</name>
    <name type="common">Pacific beetle cockroach</name>
    <dbReference type="NCBI Taxonomy" id="6984"/>
    <lineage>
        <taxon>Eukaryota</taxon>
        <taxon>Metazoa</taxon>
        <taxon>Ecdysozoa</taxon>
        <taxon>Arthropoda</taxon>
        <taxon>Hexapoda</taxon>
        <taxon>Insecta</taxon>
        <taxon>Pterygota</taxon>
        <taxon>Neoptera</taxon>
        <taxon>Polyneoptera</taxon>
        <taxon>Dictyoptera</taxon>
        <taxon>Blattodea</taxon>
        <taxon>Blaberoidea</taxon>
        <taxon>Blaberidae</taxon>
        <taxon>Diplopterinae</taxon>
        <taxon>Diploptera</taxon>
    </lineage>
</organism>
<dbReference type="FunFam" id="3.40.50.10810:FF:000043">
    <property type="entry name" value="Transcription termination factor 2"/>
    <property type="match status" value="1"/>
</dbReference>
<comment type="subcellular location">
    <subcellularLocation>
        <location evidence="1">Nucleus</location>
    </subcellularLocation>
</comment>
<dbReference type="InterPro" id="IPR050628">
    <property type="entry name" value="SNF2_RAD54_helicase_TF"/>
</dbReference>
<evidence type="ECO:0000256" key="7">
    <source>
        <dbReference type="ARBA" id="ARBA00022806"/>
    </source>
</evidence>
<evidence type="ECO:0000256" key="4">
    <source>
        <dbReference type="ARBA" id="ARBA00022553"/>
    </source>
</evidence>
<gene>
    <name evidence="19" type="ORF">L9F63_024912</name>
</gene>
<dbReference type="CDD" id="cd18793">
    <property type="entry name" value="SF2_C_SNF"/>
    <property type="match status" value="1"/>
</dbReference>
<feature type="domain" description="Helicase C-terminal" evidence="18">
    <location>
        <begin position="455"/>
        <end position="621"/>
    </location>
</feature>
<evidence type="ECO:0000256" key="5">
    <source>
        <dbReference type="ARBA" id="ARBA00022741"/>
    </source>
</evidence>
<protein>
    <recommendedName>
        <fullName evidence="13">Transcription termination factor 2</fullName>
    </recommendedName>
    <alternativeName>
        <fullName evidence="15">RNA polymerase II termination factor</fullName>
    </alternativeName>
    <alternativeName>
        <fullName evidence="14">Transcription release factor 2</fullName>
    </alternativeName>
</protein>
<evidence type="ECO:0000256" key="15">
    <source>
        <dbReference type="ARBA" id="ARBA00082628"/>
    </source>
</evidence>
<dbReference type="Gene3D" id="3.40.50.300">
    <property type="entry name" value="P-loop containing nucleotide triphosphate hydrolases"/>
    <property type="match status" value="1"/>
</dbReference>
<dbReference type="InterPro" id="IPR014001">
    <property type="entry name" value="Helicase_ATP-bd"/>
</dbReference>
<dbReference type="GO" id="GO:0005524">
    <property type="term" value="F:ATP binding"/>
    <property type="evidence" value="ECO:0007669"/>
    <property type="project" value="UniProtKB-KW"/>
</dbReference>
<dbReference type="GO" id="GO:0004386">
    <property type="term" value="F:helicase activity"/>
    <property type="evidence" value="ECO:0007669"/>
    <property type="project" value="UniProtKB-KW"/>
</dbReference>
<keyword evidence="10" id="KW-0238">DNA-binding</keyword>
<name>A0AAD8E713_DIPPU</name>
<evidence type="ECO:0000256" key="8">
    <source>
        <dbReference type="ARBA" id="ARBA00022840"/>
    </source>
</evidence>
<dbReference type="InterPro" id="IPR038718">
    <property type="entry name" value="SNF2-like_sf"/>
</dbReference>
<keyword evidence="8" id="KW-0067">ATP-binding</keyword>
<dbReference type="GO" id="GO:0005634">
    <property type="term" value="C:nucleus"/>
    <property type="evidence" value="ECO:0007669"/>
    <property type="project" value="UniProtKB-SubCell"/>
</dbReference>
<dbReference type="InterPro" id="IPR027417">
    <property type="entry name" value="P-loop_NTPase"/>
</dbReference>
<keyword evidence="6" id="KW-0378">Hydrolase</keyword>
<keyword evidence="11" id="KW-0804">Transcription</keyword>
<evidence type="ECO:0000256" key="6">
    <source>
        <dbReference type="ARBA" id="ARBA00022801"/>
    </source>
</evidence>
<dbReference type="PROSITE" id="PS51192">
    <property type="entry name" value="HELICASE_ATP_BIND_1"/>
    <property type="match status" value="1"/>
</dbReference>
<dbReference type="PANTHER" id="PTHR45626:SF50">
    <property type="entry name" value="TRANSCRIPTION TERMINATION FACTOR 2"/>
    <property type="match status" value="1"/>
</dbReference>
<evidence type="ECO:0000313" key="19">
    <source>
        <dbReference type="EMBL" id="KAJ9578982.1"/>
    </source>
</evidence>
<evidence type="ECO:0000256" key="16">
    <source>
        <dbReference type="SAM" id="MobiDB-lite"/>
    </source>
</evidence>
<dbReference type="InterPro" id="IPR001650">
    <property type="entry name" value="Helicase_C-like"/>
</dbReference>
<dbReference type="GO" id="GO:0003677">
    <property type="term" value="F:DNA binding"/>
    <property type="evidence" value="ECO:0007669"/>
    <property type="project" value="UniProtKB-KW"/>
</dbReference>
<accession>A0AAD8E713</accession>
<feature type="non-terminal residue" evidence="19">
    <location>
        <position position="639"/>
    </location>
</feature>
<comment type="caution">
    <text evidence="19">The sequence shown here is derived from an EMBL/GenBank/DDBJ whole genome shotgun (WGS) entry which is preliminary data.</text>
</comment>
<evidence type="ECO:0000256" key="1">
    <source>
        <dbReference type="ARBA" id="ARBA00004123"/>
    </source>
</evidence>
<keyword evidence="3" id="KW-0806">Transcription termination</keyword>
<evidence type="ECO:0000256" key="10">
    <source>
        <dbReference type="ARBA" id="ARBA00023125"/>
    </source>
</evidence>
<evidence type="ECO:0000259" key="18">
    <source>
        <dbReference type="PROSITE" id="PS51194"/>
    </source>
</evidence>
<dbReference type="Proteomes" id="UP001233999">
    <property type="component" value="Unassembled WGS sequence"/>
</dbReference>
<keyword evidence="5" id="KW-0547">Nucleotide-binding</keyword>
<dbReference type="SMART" id="SM00490">
    <property type="entry name" value="HELICc"/>
    <property type="match status" value="1"/>
</dbReference>
<feature type="region of interest" description="Disordered" evidence="16">
    <location>
        <begin position="109"/>
        <end position="131"/>
    </location>
</feature>
<evidence type="ECO:0000256" key="12">
    <source>
        <dbReference type="ARBA" id="ARBA00023242"/>
    </source>
</evidence>
<keyword evidence="7" id="KW-0347">Helicase</keyword>
<dbReference type="GO" id="GO:0005737">
    <property type="term" value="C:cytoplasm"/>
    <property type="evidence" value="ECO:0007669"/>
    <property type="project" value="UniProtKB-ARBA"/>
</dbReference>
<dbReference type="SMART" id="SM00487">
    <property type="entry name" value="DEXDc"/>
    <property type="match status" value="1"/>
</dbReference>
<dbReference type="GO" id="GO:0016787">
    <property type="term" value="F:hydrolase activity"/>
    <property type="evidence" value="ECO:0007669"/>
    <property type="project" value="UniProtKB-KW"/>
</dbReference>
<dbReference type="Pfam" id="PF00271">
    <property type="entry name" value="Helicase_C"/>
    <property type="match status" value="1"/>
</dbReference>
<dbReference type="InterPro" id="IPR049730">
    <property type="entry name" value="SNF2/RAD54-like_C"/>
</dbReference>